<sequence>METNSPPTGSFTQDSINLDNYDMRNESFTDSVKFITTVNYATGDNLHTECVAEGSESNSSNRLSCEKISIQNLEPSKFKKIRKPKKKKQSEMNSGLLSIPKSRVRKLSKISNKNTARKNDEFRKHKSFLTTKRPSFMKGNRTTTMAQAPKKKKFVLAQNKNGSLFSESLVSKRPSFSSEDKDYKHNKMLRTSHSKLKAKVAELKRKQDHMGINNQSYQNRKDYKLRKNSFGMIDLASFNQQKEAFSLYKGTVKSVSPSLEKYDKTSISNGISDMTKQYQPDFIGYKENIEYESRKSGWAFLLDVIAKVPKSQRMSNVVRMLNENKEISRETLLKMIQSGKIDLNDLSEIREKSKNGENHLSKVLKKYAVGETSSSERNKSFNNGDKSGRQQRIEMLKHDLEKIEENFNDNMKDIDNLKKKVLDINQQPKSKASQKKKKSPIYSSKKLLKKSTMREINLTKIELDSRNNDLIEEVNDEESCGSSLYSQAEKEIIKNKKHKTKTSKKRYTSKSRMGPNTIKVTSPEFRTFVQPPSHLSTKSIFLLSPEECMSKLTLGFAVKKGKLEMEFSKALSKYYPDYSKSNANQKDLFSEIEALATRNIPGIGLSISKWNVIIHCEDILREYNITKAKLKDEYVRKMKAKEGITEYHRPSKLRTIEKDALKYINNDKLGDQLHSIIKHLVKKLKKFGNEFAQQINLLERMRPKNNKDDDQLIQ</sequence>
<protein>
    <submittedName>
        <fullName evidence="3">Uncharacterized protein</fullName>
    </submittedName>
</protein>
<reference evidence="3" key="1">
    <citation type="submission" date="2023-07" db="EMBL/GenBank/DDBJ databases">
        <authorList>
            <consortium name="AG Swart"/>
            <person name="Singh M."/>
            <person name="Singh A."/>
            <person name="Seah K."/>
            <person name="Emmerich C."/>
        </authorList>
    </citation>
    <scope>NUCLEOTIDE SEQUENCE</scope>
    <source>
        <strain evidence="3">DP1</strain>
    </source>
</reference>
<gene>
    <name evidence="3" type="ORF">ECRASSUSDP1_LOCUS6148</name>
</gene>
<feature type="region of interest" description="Disordered" evidence="2">
    <location>
        <begin position="422"/>
        <end position="446"/>
    </location>
</feature>
<evidence type="ECO:0000313" key="4">
    <source>
        <dbReference type="Proteomes" id="UP001295684"/>
    </source>
</evidence>
<organism evidence="3 4">
    <name type="scientific">Euplotes crassus</name>
    <dbReference type="NCBI Taxonomy" id="5936"/>
    <lineage>
        <taxon>Eukaryota</taxon>
        <taxon>Sar</taxon>
        <taxon>Alveolata</taxon>
        <taxon>Ciliophora</taxon>
        <taxon>Intramacronucleata</taxon>
        <taxon>Spirotrichea</taxon>
        <taxon>Hypotrichia</taxon>
        <taxon>Euplotida</taxon>
        <taxon>Euplotidae</taxon>
        <taxon>Moneuplotes</taxon>
    </lineage>
</organism>
<keyword evidence="4" id="KW-1185">Reference proteome</keyword>
<accession>A0AAD1XBV0</accession>
<feature type="compositionally biased region" description="Basic residues" evidence="2">
    <location>
        <begin position="79"/>
        <end position="88"/>
    </location>
</feature>
<dbReference type="Proteomes" id="UP001295684">
    <property type="component" value="Unassembled WGS sequence"/>
</dbReference>
<feature type="compositionally biased region" description="Basic residues" evidence="2">
    <location>
        <begin position="496"/>
        <end position="509"/>
    </location>
</feature>
<dbReference type="AlphaFoldDB" id="A0AAD1XBV0"/>
<proteinExistence type="predicted"/>
<name>A0AAD1XBV0_EUPCR</name>
<feature type="region of interest" description="Disordered" evidence="2">
    <location>
        <begin position="79"/>
        <end position="98"/>
    </location>
</feature>
<evidence type="ECO:0000256" key="2">
    <source>
        <dbReference type="SAM" id="MobiDB-lite"/>
    </source>
</evidence>
<feature type="coiled-coil region" evidence="1">
    <location>
        <begin position="386"/>
        <end position="420"/>
    </location>
</feature>
<dbReference type="EMBL" id="CAMPGE010005954">
    <property type="protein sequence ID" value="CAI2364800.1"/>
    <property type="molecule type" value="Genomic_DNA"/>
</dbReference>
<keyword evidence="1" id="KW-0175">Coiled coil</keyword>
<evidence type="ECO:0000256" key="1">
    <source>
        <dbReference type="SAM" id="Coils"/>
    </source>
</evidence>
<comment type="caution">
    <text evidence="3">The sequence shown here is derived from an EMBL/GenBank/DDBJ whole genome shotgun (WGS) entry which is preliminary data.</text>
</comment>
<evidence type="ECO:0000313" key="3">
    <source>
        <dbReference type="EMBL" id="CAI2364800.1"/>
    </source>
</evidence>
<feature type="region of interest" description="Disordered" evidence="2">
    <location>
        <begin position="496"/>
        <end position="516"/>
    </location>
</feature>